<evidence type="ECO:0000313" key="3">
    <source>
        <dbReference type="EMBL" id="KKA20984.1"/>
    </source>
</evidence>
<feature type="compositionally biased region" description="Low complexity" evidence="2">
    <location>
        <begin position="172"/>
        <end position="183"/>
    </location>
</feature>
<reference evidence="3 4" key="1">
    <citation type="submission" date="2015-04" db="EMBL/GenBank/DDBJ databases">
        <authorList>
            <person name="Heijne W.H."/>
            <person name="Fedorova N.D."/>
            <person name="Nierman W.C."/>
            <person name="Vollebregt A.W."/>
            <person name="Zhao Z."/>
            <person name="Wu L."/>
            <person name="Kumar M."/>
            <person name="Stam H."/>
            <person name="van den Berg M.A."/>
            <person name="Pel H.J."/>
        </authorList>
    </citation>
    <scope>NUCLEOTIDE SEQUENCE [LARGE SCALE GENOMIC DNA]</scope>
    <source>
        <strain evidence="3 4">CBS 393.64</strain>
    </source>
</reference>
<dbReference type="OrthoDB" id="5428925at2759"/>
<feature type="compositionally biased region" description="Basic and acidic residues" evidence="2">
    <location>
        <begin position="240"/>
        <end position="249"/>
    </location>
</feature>
<feature type="region of interest" description="Disordered" evidence="2">
    <location>
        <begin position="491"/>
        <end position="548"/>
    </location>
</feature>
<feature type="compositionally biased region" description="Low complexity" evidence="2">
    <location>
        <begin position="309"/>
        <end position="318"/>
    </location>
</feature>
<feature type="region of interest" description="Disordered" evidence="2">
    <location>
        <begin position="115"/>
        <end position="269"/>
    </location>
</feature>
<dbReference type="RefSeq" id="XP_013327596.1">
    <property type="nucleotide sequence ID" value="XM_013472142.1"/>
</dbReference>
<name>A0A0F4YRW5_RASE3</name>
<feature type="compositionally biased region" description="Polar residues" evidence="2">
    <location>
        <begin position="158"/>
        <end position="171"/>
    </location>
</feature>
<feature type="coiled-coil region" evidence="1">
    <location>
        <begin position="464"/>
        <end position="491"/>
    </location>
</feature>
<feature type="region of interest" description="Disordered" evidence="2">
    <location>
        <begin position="411"/>
        <end position="447"/>
    </location>
</feature>
<feature type="compositionally biased region" description="Low complexity" evidence="2">
    <location>
        <begin position="436"/>
        <end position="447"/>
    </location>
</feature>
<comment type="caution">
    <text evidence="3">The sequence shown here is derived from an EMBL/GenBank/DDBJ whole genome shotgun (WGS) entry which is preliminary data.</text>
</comment>
<accession>A0A0F4YRW5</accession>
<feature type="region of interest" description="Disordered" evidence="2">
    <location>
        <begin position="1"/>
        <end position="96"/>
    </location>
</feature>
<feature type="region of interest" description="Disordered" evidence="2">
    <location>
        <begin position="294"/>
        <end position="322"/>
    </location>
</feature>
<gene>
    <name evidence="3" type="ORF">T310_4983</name>
</gene>
<feature type="compositionally biased region" description="Polar residues" evidence="2">
    <location>
        <begin position="80"/>
        <end position="96"/>
    </location>
</feature>
<feature type="compositionally biased region" description="Polar residues" evidence="2">
    <location>
        <begin position="50"/>
        <end position="72"/>
    </location>
</feature>
<evidence type="ECO:0000313" key="4">
    <source>
        <dbReference type="Proteomes" id="UP000053958"/>
    </source>
</evidence>
<dbReference type="GeneID" id="25317330"/>
<proteinExistence type="predicted"/>
<organism evidence="3 4">
    <name type="scientific">Rasamsonia emersonii (strain ATCC 16479 / CBS 393.64 / IMI 116815)</name>
    <dbReference type="NCBI Taxonomy" id="1408163"/>
    <lineage>
        <taxon>Eukaryota</taxon>
        <taxon>Fungi</taxon>
        <taxon>Dikarya</taxon>
        <taxon>Ascomycota</taxon>
        <taxon>Pezizomycotina</taxon>
        <taxon>Eurotiomycetes</taxon>
        <taxon>Eurotiomycetidae</taxon>
        <taxon>Eurotiales</taxon>
        <taxon>Trichocomaceae</taxon>
        <taxon>Rasamsonia</taxon>
    </lineage>
</organism>
<feature type="compositionally biased region" description="Polar residues" evidence="2">
    <location>
        <begin position="422"/>
        <end position="435"/>
    </location>
</feature>
<dbReference type="Proteomes" id="UP000053958">
    <property type="component" value="Unassembled WGS sequence"/>
</dbReference>
<dbReference type="AlphaFoldDB" id="A0A0F4YRW5"/>
<dbReference type="EMBL" id="LASV01000213">
    <property type="protein sequence ID" value="KKA20984.1"/>
    <property type="molecule type" value="Genomic_DNA"/>
</dbReference>
<keyword evidence="1" id="KW-0175">Coiled coil</keyword>
<evidence type="ECO:0000256" key="2">
    <source>
        <dbReference type="SAM" id="MobiDB-lite"/>
    </source>
</evidence>
<feature type="compositionally biased region" description="Polar residues" evidence="2">
    <location>
        <begin position="184"/>
        <end position="194"/>
    </location>
</feature>
<feature type="compositionally biased region" description="Basic and acidic residues" evidence="2">
    <location>
        <begin position="295"/>
        <end position="307"/>
    </location>
</feature>
<evidence type="ECO:0000256" key="1">
    <source>
        <dbReference type="SAM" id="Coils"/>
    </source>
</evidence>
<keyword evidence="4" id="KW-1185">Reference proteome</keyword>
<sequence>MPQQNVPASHGSLRGQGPSLRRGPNKISKAIPSPREEQDGRGPQALRMSDQVSTPSLGQTRASQSSTVSGSRRQPYGATSFHNPQYSISSAVSHDSTLQWRRGSALKNVMRKLFTRKRQSQLDEDEGEREQLTNIRTEKENDGTGPSRGLFAAVHNSPGANGTPSITTNKRSTGISHLSSSSSDHQVQLGQSMTLPVPRQGPRRRATLPSLVLSDEDARETAMSVVAASSPRPGSAVSREPPRSLEQRSRASTQVHRRSQSAGALRDLMRRHRMSPIQWRRRSDEMKFWPTSTLDLDHDHVPPHERPQTSATETTAATMEEDQIQPLEGRDTAPQTEPEGAPFNLGNLIQDPDVTLEQRVTTLEVKLMDLEFAIAKIQGTQGIGFAGNRGRPDATKRDGVRRAPSLPVACSTSFAGDGRPISTGTLRPNTAYPRNQPSWQTPSSSTTNLNNISIDQYSALVTLVRREQTARRALEDQVAQLQEEMRHLRQAGHLPVSPPGTYYPIPSPDSDDARGSRRLHTTPSRKEERPVVESEAATEGNHYESRHWDSSHYRSNIETNQRNVVPGMI</sequence>
<protein>
    <submittedName>
        <fullName evidence="3">Uncharacterized protein</fullName>
    </submittedName>
</protein>